<accession>A0A1G6B269</accession>
<dbReference type="Proteomes" id="UP000199228">
    <property type="component" value="Unassembled WGS sequence"/>
</dbReference>
<dbReference type="AlphaFoldDB" id="A0A1G6B269"/>
<organism evidence="1 2">
    <name type="scientific">Eubacterium oxidoreducens</name>
    <dbReference type="NCBI Taxonomy" id="1732"/>
    <lineage>
        <taxon>Bacteria</taxon>
        <taxon>Bacillati</taxon>
        <taxon>Bacillota</taxon>
        <taxon>Clostridia</taxon>
        <taxon>Eubacteriales</taxon>
        <taxon>Eubacteriaceae</taxon>
        <taxon>Eubacterium</taxon>
    </lineage>
</organism>
<dbReference type="STRING" id="1732.SAMN02910417_01059"/>
<dbReference type="RefSeq" id="WP_090172989.1">
    <property type="nucleotide sequence ID" value="NZ_FMXR01000008.1"/>
</dbReference>
<evidence type="ECO:0000313" key="1">
    <source>
        <dbReference type="EMBL" id="SDB14573.1"/>
    </source>
</evidence>
<evidence type="ECO:0000313" key="2">
    <source>
        <dbReference type="Proteomes" id="UP000199228"/>
    </source>
</evidence>
<keyword evidence="2" id="KW-1185">Reference proteome</keyword>
<sequence length="87" mass="10258">MNRFNGNVYQNEIDLSNPDFDANNDQLYFELEKNGEKILLGLKDLLICLRFAELKGEVMKLPTSWWVQMQSLYGNDILLLDERSYHD</sequence>
<dbReference type="EMBL" id="FMXR01000008">
    <property type="protein sequence ID" value="SDB14573.1"/>
    <property type="molecule type" value="Genomic_DNA"/>
</dbReference>
<name>A0A1G6B269_EUBOX</name>
<protein>
    <submittedName>
        <fullName evidence="1">Uncharacterized protein</fullName>
    </submittedName>
</protein>
<gene>
    <name evidence="1" type="ORF">SAMN02910417_01059</name>
</gene>
<proteinExistence type="predicted"/>
<reference evidence="1 2" key="1">
    <citation type="submission" date="2016-10" db="EMBL/GenBank/DDBJ databases">
        <authorList>
            <person name="de Groot N.N."/>
        </authorList>
    </citation>
    <scope>NUCLEOTIDE SEQUENCE [LARGE SCALE GENOMIC DNA]</scope>
    <source>
        <strain evidence="1 2">DSM 3217</strain>
    </source>
</reference>